<dbReference type="STRING" id="1499966.U14_03913"/>
<dbReference type="SUPFAM" id="SSF52540">
    <property type="entry name" value="P-loop containing nucleoside triphosphate hydrolases"/>
    <property type="match status" value="1"/>
</dbReference>
<dbReference type="HOGENOM" id="CLU_000604_1_22_0"/>
<dbReference type="PANTHER" id="PTHR43553">
    <property type="entry name" value="HEAVY METAL TRANSPORTER"/>
    <property type="match status" value="1"/>
</dbReference>
<evidence type="ECO:0000256" key="5">
    <source>
        <dbReference type="ARBA" id="ARBA00022840"/>
    </source>
</evidence>
<dbReference type="PROSITE" id="PS50893">
    <property type="entry name" value="ABC_TRANSPORTER_2"/>
    <property type="match status" value="1"/>
</dbReference>
<dbReference type="InterPro" id="IPR003439">
    <property type="entry name" value="ABC_transporter-like_ATP-bd"/>
</dbReference>
<dbReference type="InterPro" id="IPR015856">
    <property type="entry name" value="ABC_transpr_CbiO/EcfA_su"/>
</dbReference>
<evidence type="ECO:0000313" key="10">
    <source>
        <dbReference type="Proteomes" id="UP000030700"/>
    </source>
</evidence>
<organism evidence="9">
    <name type="scientific">Candidatus Moduliflexus flocculans</name>
    <dbReference type="NCBI Taxonomy" id="1499966"/>
    <lineage>
        <taxon>Bacteria</taxon>
        <taxon>Candidatus Moduliflexota</taxon>
        <taxon>Candidatus Moduliflexia</taxon>
        <taxon>Candidatus Moduliflexales</taxon>
        <taxon>Candidatus Moduliflexaceae</taxon>
    </lineage>
</organism>
<evidence type="ECO:0000259" key="8">
    <source>
        <dbReference type="PROSITE" id="PS50893"/>
    </source>
</evidence>
<dbReference type="GO" id="GO:0016887">
    <property type="term" value="F:ATP hydrolysis activity"/>
    <property type="evidence" value="ECO:0007669"/>
    <property type="project" value="InterPro"/>
</dbReference>
<dbReference type="EMBL" id="DF820458">
    <property type="protein sequence ID" value="GAK52660.1"/>
    <property type="molecule type" value="Genomic_DNA"/>
</dbReference>
<sequence length="270" mass="30093">MQITFDSISFTYPIATRTAPQSVLNNITADVQTGKLIGICGATGSGKSTLIRLLNGIFKPSSGRVLIDGEDVHQSKQTLRRVRQRIGMSFQFPERQLFGRTVWEEFTYTLQQHRIASDDINARIETAASLLQFDLQHFRDRSPFALSRSEQRKLGLAVILSLRPELIALDEPTAGLDRANAVHLLELLSQLHQANHSDVLIVSHDLELLLKYAGWLLVLHQGRIAFSGTPQDLLAQPDILAQIGLPLPPVYQLLQRLHAQPSGLFGERHG</sequence>
<accession>A0A081BQJ4</accession>
<keyword evidence="4" id="KW-0547">Nucleotide-binding</keyword>
<evidence type="ECO:0000256" key="1">
    <source>
        <dbReference type="ARBA" id="ARBA00004202"/>
    </source>
</evidence>
<protein>
    <submittedName>
        <fullName evidence="9">ABC transporter related</fullName>
    </submittedName>
</protein>
<dbReference type="Pfam" id="PF00005">
    <property type="entry name" value="ABC_tran"/>
    <property type="match status" value="1"/>
</dbReference>
<dbReference type="AlphaFoldDB" id="A0A081BQJ4"/>
<dbReference type="InterPro" id="IPR050095">
    <property type="entry name" value="ECF_ABC_transporter_ATP-bd"/>
</dbReference>
<reference evidence="9" key="1">
    <citation type="journal article" date="2015" name="PeerJ">
        <title>First genomic representation of candidate bacterial phylum KSB3 points to enhanced environmental sensing as a trigger of wastewater bulking.</title>
        <authorList>
            <person name="Sekiguchi Y."/>
            <person name="Ohashi A."/>
            <person name="Parks D.H."/>
            <person name="Yamauchi T."/>
            <person name="Tyson G.W."/>
            <person name="Hugenholtz P."/>
        </authorList>
    </citation>
    <scope>NUCLEOTIDE SEQUENCE [LARGE SCALE GENOMIC DNA]</scope>
</reference>
<dbReference type="InterPro" id="IPR003593">
    <property type="entry name" value="AAA+_ATPase"/>
</dbReference>
<evidence type="ECO:0000313" key="9">
    <source>
        <dbReference type="EMBL" id="GAK52660.1"/>
    </source>
</evidence>
<keyword evidence="2" id="KW-0813">Transport</keyword>
<dbReference type="GO" id="GO:0043190">
    <property type="term" value="C:ATP-binding cassette (ABC) transporter complex"/>
    <property type="evidence" value="ECO:0007669"/>
    <property type="project" value="TreeGrafter"/>
</dbReference>
<dbReference type="Gene3D" id="3.40.50.300">
    <property type="entry name" value="P-loop containing nucleotide triphosphate hydrolases"/>
    <property type="match status" value="1"/>
</dbReference>
<dbReference type="GO" id="GO:0042626">
    <property type="term" value="F:ATPase-coupled transmembrane transporter activity"/>
    <property type="evidence" value="ECO:0007669"/>
    <property type="project" value="TreeGrafter"/>
</dbReference>
<comment type="subcellular location">
    <subcellularLocation>
        <location evidence="1">Cell membrane</location>
        <topology evidence="1">Peripheral membrane protein</topology>
    </subcellularLocation>
</comment>
<dbReference type="PANTHER" id="PTHR43553:SF27">
    <property type="entry name" value="ENERGY-COUPLING FACTOR TRANSPORTER ATP-BINDING PROTEIN ECFA2"/>
    <property type="match status" value="1"/>
</dbReference>
<feature type="domain" description="ABC transporter" evidence="8">
    <location>
        <begin position="3"/>
        <end position="246"/>
    </location>
</feature>
<dbReference type="CDD" id="cd03225">
    <property type="entry name" value="ABC_cobalt_CbiO_domain1"/>
    <property type="match status" value="1"/>
</dbReference>
<dbReference type="Proteomes" id="UP000030700">
    <property type="component" value="Unassembled WGS sequence"/>
</dbReference>
<name>A0A081BQJ4_9BACT</name>
<keyword evidence="10" id="KW-1185">Reference proteome</keyword>
<keyword evidence="3" id="KW-1003">Cell membrane</keyword>
<evidence type="ECO:0000256" key="2">
    <source>
        <dbReference type="ARBA" id="ARBA00022448"/>
    </source>
</evidence>
<gene>
    <name evidence="9" type="ORF">U14_03913</name>
</gene>
<dbReference type="GO" id="GO:0005524">
    <property type="term" value="F:ATP binding"/>
    <property type="evidence" value="ECO:0007669"/>
    <property type="project" value="UniProtKB-KW"/>
</dbReference>
<keyword evidence="6" id="KW-1278">Translocase</keyword>
<evidence type="ECO:0000256" key="6">
    <source>
        <dbReference type="ARBA" id="ARBA00022967"/>
    </source>
</evidence>
<keyword evidence="7" id="KW-0472">Membrane</keyword>
<evidence type="ECO:0000256" key="3">
    <source>
        <dbReference type="ARBA" id="ARBA00022475"/>
    </source>
</evidence>
<dbReference type="SMART" id="SM00382">
    <property type="entry name" value="AAA"/>
    <property type="match status" value="1"/>
</dbReference>
<evidence type="ECO:0000256" key="4">
    <source>
        <dbReference type="ARBA" id="ARBA00022741"/>
    </source>
</evidence>
<dbReference type="InterPro" id="IPR027417">
    <property type="entry name" value="P-loop_NTPase"/>
</dbReference>
<keyword evidence="5" id="KW-0067">ATP-binding</keyword>
<evidence type="ECO:0000256" key="7">
    <source>
        <dbReference type="ARBA" id="ARBA00023136"/>
    </source>
</evidence>
<proteinExistence type="predicted"/>